<keyword evidence="2" id="KW-1185">Reference proteome</keyword>
<organism evidence="1 2">
    <name type="scientific">Panicum virgatum</name>
    <name type="common">Blackwell switchgrass</name>
    <dbReference type="NCBI Taxonomy" id="38727"/>
    <lineage>
        <taxon>Eukaryota</taxon>
        <taxon>Viridiplantae</taxon>
        <taxon>Streptophyta</taxon>
        <taxon>Embryophyta</taxon>
        <taxon>Tracheophyta</taxon>
        <taxon>Spermatophyta</taxon>
        <taxon>Magnoliopsida</taxon>
        <taxon>Liliopsida</taxon>
        <taxon>Poales</taxon>
        <taxon>Poaceae</taxon>
        <taxon>PACMAD clade</taxon>
        <taxon>Panicoideae</taxon>
        <taxon>Panicodae</taxon>
        <taxon>Paniceae</taxon>
        <taxon>Panicinae</taxon>
        <taxon>Panicum</taxon>
        <taxon>Panicum sect. Hiantes</taxon>
    </lineage>
</organism>
<accession>A0A8T0X185</accession>
<sequence>MFLRSFLDKKDMLQSWMISKQWMESDWKGDDYYEYTQTCLENSTWCRALKWVVDAVKPLYLVLRYVDIENLHIFWLQTKNDASHTCMEARLGQGSTQFSRFMSKVSQRVRNMETNTLMIAPTVLYPVTHYMHNSSNNVEYAQALIDAIEKMEETHEDVVHVIQEIGFFPECYGRFNWPTARTRASSMPPSKFVSSHLGFVILNLWLVY</sequence>
<proteinExistence type="predicted"/>
<dbReference type="Proteomes" id="UP000823388">
    <property type="component" value="Chromosome 1N"/>
</dbReference>
<protein>
    <submittedName>
        <fullName evidence="1">Uncharacterized protein</fullName>
    </submittedName>
</protein>
<reference evidence="1" key="1">
    <citation type="submission" date="2020-05" db="EMBL/GenBank/DDBJ databases">
        <title>WGS assembly of Panicum virgatum.</title>
        <authorList>
            <person name="Lovell J.T."/>
            <person name="Jenkins J."/>
            <person name="Shu S."/>
            <person name="Juenger T.E."/>
            <person name="Schmutz J."/>
        </authorList>
    </citation>
    <scope>NUCLEOTIDE SEQUENCE</scope>
    <source>
        <strain evidence="1">AP13</strain>
    </source>
</reference>
<gene>
    <name evidence="1" type="ORF">PVAP13_1NG388957</name>
</gene>
<evidence type="ECO:0000313" key="2">
    <source>
        <dbReference type="Proteomes" id="UP000823388"/>
    </source>
</evidence>
<name>A0A8T0X185_PANVG</name>
<dbReference type="AlphaFoldDB" id="A0A8T0X185"/>
<evidence type="ECO:0000313" key="1">
    <source>
        <dbReference type="EMBL" id="KAG2651023.1"/>
    </source>
</evidence>
<dbReference type="EMBL" id="CM029038">
    <property type="protein sequence ID" value="KAG2651023.1"/>
    <property type="molecule type" value="Genomic_DNA"/>
</dbReference>
<comment type="caution">
    <text evidence="1">The sequence shown here is derived from an EMBL/GenBank/DDBJ whole genome shotgun (WGS) entry which is preliminary data.</text>
</comment>